<dbReference type="InterPro" id="IPR049874">
    <property type="entry name" value="ROK_cs"/>
</dbReference>
<dbReference type="Gene3D" id="3.30.420.40">
    <property type="match status" value="2"/>
</dbReference>
<gene>
    <name evidence="1" type="ORF">E5162_13385</name>
</gene>
<dbReference type="OrthoDB" id="9810372at2"/>
<protein>
    <submittedName>
        <fullName evidence="1">ROK family protein</fullName>
    </submittedName>
</protein>
<organism evidence="1 2">
    <name type="scientific">Marinicauda pacifica</name>
    <dbReference type="NCBI Taxonomy" id="1133559"/>
    <lineage>
        <taxon>Bacteria</taxon>
        <taxon>Pseudomonadati</taxon>
        <taxon>Pseudomonadota</taxon>
        <taxon>Alphaproteobacteria</taxon>
        <taxon>Maricaulales</taxon>
        <taxon>Maricaulaceae</taxon>
        <taxon>Marinicauda</taxon>
    </lineage>
</organism>
<dbReference type="PANTHER" id="PTHR18964:SF174">
    <property type="entry name" value="D-ALLOSE KINASE-RELATED"/>
    <property type="match status" value="1"/>
</dbReference>
<dbReference type="CDD" id="cd24066">
    <property type="entry name" value="ASKHA_NBD_ROK_EcFRK-like"/>
    <property type="match status" value="1"/>
</dbReference>
<sequence>MARLGVDLGGTKIEAIILGDQGQIMARRRVATPSDYLAKLDAIRSLVHAIEAEAGVAAPLPAGIGHPGSLNPRTGLMRNANSTELNGHRLDADLARTLERPVRLANDANCFALSEARDGAGAGAGSVFGVILGTGVGGGMVLNGQLIEGSGRLGGEWGHTGLPWSSAEETPGPSCKCGRDGCIEAWCSGPGLSADHQRETGETLAAAEIAGRASTGDRAALATLERHHDRVARGLSSVINIFDPEVIVLGGGLSNIPGIDTAIRDALPRYVFSDEVTTRICRHAHGDSSGVRGAAWLWPDTRGPS</sequence>
<keyword evidence="2" id="KW-1185">Reference proteome</keyword>
<dbReference type="InterPro" id="IPR000600">
    <property type="entry name" value="ROK"/>
</dbReference>
<dbReference type="EMBL" id="SRXV01000004">
    <property type="protein sequence ID" value="TGY91861.1"/>
    <property type="molecule type" value="Genomic_DNA"/>
</dbReference>
<dbReference type="PROSITE" id="PS01125">
    <property type="entry name" value="ROK"/>
    <property type="match status" value="1"/>
</dbReference>
<dbReference type="InterPro" id="IPR043129">
    <property type="entry name" value="ATPase_NBD"/>
</dbReference>
<dbReference type="GO" id="GO:0004396">
    <property type="term" value="F:hexokinase activity"/>
    <property type="evidence" value="ECO:0007669"/>
    <property type="project" value="TreeGrafter"/>
</dbReference>
<comment type="caution">
    <text evidence="1">The sequence shown here is derived from an EMBL/GenBank/DDBJ whole genome shotgun (WGS) entry which is preliminary data.</text>
</comment>
<evidence type="ECO:0000313" key="1">
    <source>
        <dbReference type="EMBL" id="TGY91861.1"/>
    </source>
</evidence>
<dbReference type="SUPFAM" id="SSF53067">
    <property type="entry name" value="Actin-like ATPase domain"/>
    <property type="match status" value="1"/>
</dbReference>
<dbReference type="PANTHER" id="PTHR18964">
    <property type="entry name" value="ROK (REPRESSOR, ORF, KINASE) FAMILY"/>
    <property type="match status" value="1"/>
</dbReference>
<dbReference type="AlphaFoldDB" id="A0A4S2H8J8"/>
<dbReference type="Proteomes" id="UP000305451">
    <property type="component" value="Unassembled WGS sequence"/>
</dbReference>
<evidence type="ECO:0000313" key="2">
    <source>
        <dbReference type="Proteomes" id="UP000305451"/>
    </source>
</evidence>
<reference evidence="1 2" key="1">
    <citation type="journal article" date="2013" name="Int. J. Syst. Evol. Microbiol.">
        <title>Marinicauda pacifica gen. nov., sp. nov., a prosthecate alphaproteobacterium of the family Hyphomonadaceae isolated from deep seawater.</title>
        <authorList>
            <person name="Zhang X.Y."/>
            <person name="Li G.W."/>
            <person name="Wang C.S."/>
            <person name="Zhang Y.J."/>
            <person name="Xu X.W."/>
            <person name="Li H."/>
            <person name="Liu A."/>
            <person name="Liu C."/>
            <person name="Xie B.B."/>
            <person name="Qin Q.L."/>
            <person name="Xu Z."/>
            <person name="Chen X.L."/>
            <person name="Zhou B.C."/>
            <person name="Zhang Y.Z."/>
        </authorList>
    </citation>
    <scope>NUCLEOTIDE SEQUENCE [LARGE SCALE GENOMIC DNA]</scope>
    <source>
        <strain evidence="1 2">P-1 km-3</strain>
    </source>
</reference>
<name>A0A4S2H8J8_9PROT</name>
<dbReference type="RefSeq" id="WP_135945783.1">
    <property type="nucleotide sequence ID" value="NZ_BMEI01000004.1"/>
</dbReference>
<proteinExistence type="predicted"/>
<dbReference type="Pfam" id="PF00480">
    <property type="entry name" value="ROK"/>
    <property type="match status" value="1"/>
</dbReference>
<accession>A0A4S2H8J8</accession>